<dbReference type="Proteomes" id="UP000050443">
    <property type="component" value="Unassembled WGS sequence"/>
</dbReference>
<dbReference type="OrthoDB" id="594879at2"/>
<evidence type="ECO:0000313" key="2">
    <source>
        <dbReference type="Proteomes" id="UP000050443"/>
    </source>
</evidence>
<organism evidence="1 2">
    <name type="scientific">Flavobacterium aquidurense</name>
    <dbReference type="NCBI Taxonomy" id="362413"/>
    <lineage>
        <taxon>Bacteria</taxon>
        <taxon>Pseudomonadati</taxon>
        <taxon>Bacteroidota</taxon>
        <taxon>Flavobacteriia</taxon>
        <taxon>Flavobacteriales</taxon>
        <taxon>Flavobacteriaceae</taxon>
        <taxon>Flavobacterium</taxon>
    </lineage>
</organism>
<reference evidence="1 2" key="1">
    <citation type="submission" date="2014-09" db="EMBL/GenBank/DDBJ databases">
        <title>Genome sequence of Flavobacterium aquidurense RC62.</title>
        <authorList>
            <person name="Kim J.F."/>
            <person name="Kwak M.-J."/>
        </authorList>
    </citation>
    <scope>NUCLEOTIDE SEQUENCE [LARGE SCALE GENOMIC DNA]</scope>
    <source>
        <strain evidence="1 2">RC62</strain>
    </source>
</reference>
<accession>A0A0Q0VZX3</accession>
<dbReference type="Gene3D" id="3.30.565.40">
    <property type="entry name" value="Fervidobacterium nodosum Rt17-B1 like"/>
    <property type="match status" value="1"/>
</dbReference>
<sequence length="394" mass="45500">MRKNILCLLIVVIISCQSKNDEKKSVIVPKPLSEIKIEKNNDSLIYKIDENTVVIDQDTLKLESPFIYSFEGKINDNKKIQLHLSNQLEIEYGGYSKTATVYIDGAEDIFSCYFTKDNKQDYYTANIDSIDDNKTACKLKLYKLSTEQMYIEISLGKKSYKIYPSKIFPAYKCFDEIDYTLFDSREAFKKEEAPKEFTPSRDYNFFAEILSNDTGFEMLETKLKYLNTDSESIKNYKKWKHSFKVAKSKNDDGNYSSENLIVVSPVFIDSNVFVVSNFSYNYMGGAHGFVHTVYDNYDVKTGTKIAIPSIINTKDKNFIALYENEIKAYFANEILEDKIVMTDNFYILPTGIIFSYTPNELIGLETGAMNIFFSYEELKPFILKNTILDTYNSN</sequence>
<dbReference type="Gene3D" id="3.90.640.20">
    <property type="entry name" value="Heat-shock cognate protein, ATPase"/>
    <property type="match status" value="1"/>
</dbReference>
<dbReference type="AlphaFoldDB" id="A0A0Q0VZX3"/>
<protein>
    <submittedName>
        <fullName evidence="1">Putative dynein heavy chain</fullName>
    </submittedName>
</protein>
<comment type="caution">
    <text evidence="1">The sequence shown here is derived from an EMBL/GenBank/DDBJ whole genome shotgun (WGS) entry which is preliminary data.</text>
</comment>
<name>A0A0Q0VZX3_9FLAO</name>
<evidence type="ECO:0000313" key="1">
    <source>
        <dbReference type="EMBL" id="KQB37473.1"/>
    </source>
</evidence>
<dbReference type="InterPro" id="IPR037126">
    <property type="entry name" value="PdaC/RsiV-like_sf"/>
</dbReference>
<dbReference type="PATRIC" id="fig|362413.3.peg.2586"/>
<dbReference type="RefSeq" id="WP_055098213.1">
    <property type="nucleotide sequence ID" value="NZ_JRLF01000015.1"/>
</dbReference>
<dbReference type="PROSITE" id="PS51257">
    <property type="entry name" value="PROKAR_LIPOPROTEIN"/>
    <property type="match status" value="1"/>
</dbReference>
<proteinExistence type="predicted"/>
<dbReference type="STRING" id="362413.RC62_2639"/>
<dbReference type="EMBL" id="JRLF01000015">
    <property type="protein sequence ID" value="KQB37473.1"/>
    <property type="molecule type" value="Genomic_DNA"/>
</dbReference>
<gene>
    <name evidence="1" type="ORF">RC62_2639</name>
</gene>